<feature type="coiled-coil region" evidence="8">
    <location>
        <begin position="40"/>
        <end position="67"/>
    </location>
</feature>
<dbReference type="FunFam" id="3.40.605.10:FF:000004">
    <property type="entry name" value="Aldehyde dehydrogenase"/>
    <property type="match status" value="1"/>
</dbReference>
<dbReference type="STRING" id="1797110.A3841_18495"/>
<feature type="active site" evidence="5 6">
    <location>
        <position position="227"/>
    </location>
</feature>
<dbReference type="GO" id="GO:0005737">
    <property type="term" value="C:cytoplasm"/>
    <property type="evidence" value="ECO:0007669"/>
    <property type="project" value="TreeGrafter"/>
</dbReference>
<dbReference type="FunFam" id="3.40.309.10:FF:000003">
    <property type="entry name" value="Aldehyde dehydrogenase"/>
    <property type="match status" value="1"/>
</dbReference>
<organism evidence="10 11">
    <name type="scientific">Pontibacter flavimaris</name>
    <dbReference type="NCBI Taxonomy" id="1797110"/>
    <lineage>
        <taxon>Bacteria</taxon>
        <taxon>Pseudomonadati</taxon>
        <taxon>Bacteroidota</taxon>
        <taxon>Cytophagia</taxon>
        <taxon>Cytophagales</taxon>
        <taxon>Hymenobacteraceae</taxon>
        <taxon>Pontibacter</taxon>
    </lineage>
</organism>
<keyword evidence="11" id="KW-1185">Reference proteome</keyword>
<dbReference type="InterPro" id="IPR012394">
    <property type="entry name" value="Aldehyde_DH_NAD(P)"/>
</dbReference>
<dbReference type="InterPro" id="IPR016161">
    <property type="entry name" value="Ald_DH/histidinol_DH"/>
</dbReference>
<dbReference type="PIRSF" id="PIRSF036492">
    <property type="entry name" value="ALDH"/>
    <property type="match status" value="1"/>
</dbReference>
<sequence>MSHTNTIRTSPATAETNLHRIQALVKKQREFFSSGHTLDLAFRKERLRELQHTIQEHEQDLMDAMYADFHKPEMEAFSTEIGFVELELKLVLKNLQKWAKPKRVKESLLNFPSRSYIHSDPFGVALIIGPWNYPFQLLLNPLIGAMAAGNCAIVKPSELTPTTSAVVARMIRQHFDESYIATVEGGAPTTQHLLQQRFDYIFFTGSTQVGKIVMKAAAEHLTPVTLELGGKSPAIVAEDADLGLAARRIAWGKFLNAGQTCIAPDYLLAQESIKEELLQLISQCIRDFYGEDPRQSPDFARIVNDRHFNRLSGFMSEGKVRTGGVTDAASRYIAPTLLDRVTWQHPIMQEEIFGPILPVLSFQHLDEAIGMVQQREKPLALYFFTNDERKKEQVLKYTSFGGGCINDTISHIINPNLPFGGVGQSGMGSYHGQSSFELFSQQKSVLHRGTWLDLPLRYPPYGNRLPMLRKFFKWL</sequence>
<feature type="domain" description="Aldehyde dehydrogenase" evidence="9">
    <location>
        <begin position="17"/>
        <end position="445"/>
    </location>
</feature>
<keyword evidence="8" id="KW-0175">Coiled coil</keyword>
<comment type="caution">
    <text evidence="10">The sequence shown here is derived from an EMBL/GenBank/DDBJ whole genome shotgun (WGS) entry which is preliminary data.</text>
</comment>
<evidence type="ECO:0000256" key="1">
    <source>
        <dbReference type="ARBA" id="ARBA00009986"/>
    </source>
</evidence>
<dbReference type="PROSITE" id="PS00070">
    <property type="entry name" value="ALDEHYDE_DEHYDR_CYS"/>
    <property type="match status" value="1"/>
</dbReference>
<dbReference type="PANTHER" id="PTHR43570">
    <property type="entry name" value="ALDEHYDE DEHYDROGENASE"/>
    <property type="match status" value="1"/>
</dbReference>
<dbReference type="GO" id="GO:0006081">
    <property type="term" value="P:aldehyde metabolic process"/>
    <property type="evidence" value="ECO:0007669"/>
    <property type="project" value="InterPro"/>
</dbReference>
<proteinExistence type="inferred from homology"/>
<gene>
    <name evidence="10" type="ORF">A3841_18495</name>
</gene>
<evidence type="ECO:0000256" key="5">
    <source>
        <dbReference type="PIRSR" id="PIRSR036492-1"/>
    </source>
</evidence>
<evidence type="ECO:0000256" key="7">
    <source>
        <dbReference type="RuleBase" id="RU003345"/>
    </source>
</evidence>
<evidence type="ECO:0000259" key="9">
    <source>
        <dbReference type="Pfam" id="PF00171"/>
    </source>
</evidence>
<reference evidence="10 11" key="1">
    <citation type="submission" date="2016-03" db="EMBL/GenBank/DDBJ databases">
        <title>Genome sequence of Pontibacter sp. nov., of the family cytophagaceae, isolated from marine sediment of the Yellow Sea, China.</title>
        <authorList>
            <person name="Zhang G."/>
            <person name="Zhang R."/>
        </authorList>
    </citation>
    <scope>NUCLEOTIDE SEQUENCE [LARGE SCALE GENOMIC DNA]</scope>
    <source>
        <strain evidence="10 11">S10-8</strain>
    </source>
</reference>
<dbReference type="GO" id="GO:0004029">
    <property type="term" value="F:aldehyde dehydrogenase (NAD+) activity"/>
    <property type="evidence" value="ECO:0007669"/>
    <property type="project" value="TreeGrafter"/>
</dbReference>
<feature type="active site" evidence="5">
    <location>
        <position position="261"/>
    </location>
</feature>
<evidence type="ECO:0000313" key="10">
    <source>
        <dbReference type="EMBL" id="OKL40313.1"/>
    </source>
</evidence>
<evidence type="ECO:0000256" key="4">
    <source>
        <dbReference type="PIRNR" id="PIRNR036492"/>
    </source>
</evidence>
<protein>
    <recommendedName>
        <fullName evidence="4">Aldehyde dehydrogenase</fullName>
    </recommendedName>
</protein>
<dbReference type="CDD" id="cd07136">
    <property type="entry name" value="ALDH_YwdH-P39616"/>
    <property type="match status" value="1"/>
</dbReference>
<accession>A0A1Q5PDQ4</accession>
<evidence type="ECO:0000256" key="3">
    <source>
        <dbReference type="ARBA" id="ARBA00023027"/>
    </source>
</evidence>
<dbReference type="Proteomes" id="UP000186551">
    <property type="component" value="Unassembled WGS sequence"/>
</dbReference>
<dbReference type="Pfam" id="PF00171">
    <property type="entry name" value="Aldedh"/>
    <property type="match status" value="1"/>
</dbReference>
<dbReference type="SUPFAM" id="SSF53720">
    <property type="entry name" value="ALDH-like"/>
    <property type="match status" value="1"/>
</dbReference>
<dbReference type="InterPro" id="IPR029510">
    <property type="entry name" value="Ald_DH_CS_GLU"/>
</dbReference>
<dbReference type="RefSeq" id="WP_073852416.1">
    <property type="nucleotide sequence ID" value="NZ_LVWA01000005.1"/>
</dbReference>
<name>A0A1Q5PDQ4_9BACT</name>
<dbReference type="InterPro" id="IPR015590">
    <property type="entry name" value="Aldehyde_DH_dom"/>
</dbReference>
<dbReference type="PROSITE" id="PS00687">
    <property type="entry name" value="ALDEHYDE_DEHYDR_GLU"/>
    <property type="match status" value="1"/>
</dbReference>
<evidence type="ECO:0000313" key="11">
    <source>
        <dbReference type="Proteomes" id="UP000186551"/>
    </source>
</evidence>
<dbReference type="InterPro" id="IPR016162">
    <property type="entry name" value="Ald_DH_N"/>
</dbReference>
<evidence type="ECO:0000256" key="2">
    <source>
        <dbReference type="ARBA" id="ARBA00023002"/>
    </source>
</evidence>
<dbReference type="InterPro" id="IPR016163">
    <property type="entry name" value="Ald_DH_C"/>
</dbReference>
<dbReference type="Gene3D" id="3.40.605.10">
    <property type="entry name" value="Aldehyde Dehydrogenase, Chain A, domain 1"/>
    <property type="match status" value="1"/>
</dbReference>
<dbReference type="AlphaFoldDB" id="A0A1Q5PDQ4"/>
<dbReference type="PANTHER" id="PTHR43570:SF16">
    <property type="entry name" value="ALDEHYDE DEHYDROGENASE TYPE III, ISOFORM Q"/>
    <property type="match status" value="1"/>
</dbReference>
<evidence type="ECO:0000256" key="8">
    <source>
        <dbReference type="SAM" id="Coils"/>
    </source>
</evidence>
<dbReference type="Gene3D" id="3.40.309.10">
    <property type="entry name" value="Aldehyde Dehydrogenase, Chain A, domain 2"/>
    <property type="match status" value="1"/>
</dbReference>
<keyword evidence="2 4" id="KW-0560">Oxidoreductase</keyword>
<dbReference type="InterPro" id="IPR016160">
    <property type="entry name" value="Ald_DH_CS_CYS"/>
</dbReference>
<dbReference type="EMBL" id="LVWA01000005">
    <property type="protein sequence ID" value="OKL40313.1"/>
    <property type="molecule type" value="Genomic_DNA"/>
</dbReference>
<comment type="similarity">
    <text evidence="1 4 7">Belongs to the aldehyde dehydrogenase family.</text>
</comment>
<evidence type="ECO:0000256" key="6">
    <source>
        <dbReference type="PROSITE-ProRule" id="PRU10007"/>
    </source>
</evidence>
<keyword evidence="3" id="KW-0520">NAD</keyword>